<evidence type="ECO:0000256" key="1">
    <source>
        <dbReference type="ARBA" id="ARBA00023015"/>
    </source>
</evidence>
<dbReference type="PANTHER" id="PTHR43133">
    <property type="entry name" value="RNA POLYMERASE ECF-TYPE SIGMA FACTO"/>
    <property type="match status" value="1"/>
</dbReference>
<dbReference type="SUPFAM" id="SSF88946">
    <property type="entry name" value="Sigma2 domain of RNA polymerase sigma factors"/>
    <property type="match status" value="1"/>
</dbReference>
<feature type="domain" description="RNA polymerase sigma-70 region 2" evidence="5">
    <location>
        <begin position="39"/>
        <end position="100"/>
    </location>
</feature>
<evidence type="ECO:0000259" key="5">
    <source>
        <dbReference type="Pfam" id="PF04542"/>
    </source>
</evidence>
<dbReference type="Pfam" id="PF04542">
    <property type="entry name" value="Sigma70_r2"/>
    <property type="match status" value="1"/>
</dbReference>
<proteinExistence type="predicted"/>
<dbReference type="AlphaFoldDB" id="A0A841EMU1"/>
<keyword evidence="1" id="KW-0805">Transcription regulation</keyword>
<dbReference type="GO" id="GO:0016987">
    <property type="term" value="F:sigma factor activity"/>
    <property type="evidence" value="ECO:0007669"/>
    <property type="project" value="UniProtKB-KW"/>
</dbReference>
<dbReference type="InterPro" id="IPR014284">
    <property type="entry name" value="RNA_pol_sigma-70_dom"/>
</dbReference>
<dbReference type="PANTHER" id="PTHR43133:SF8">
    <property type="entry name" value="RNA POLYMERASE SIGMA FACTOR HI_1459-RELATED"/>
    <property type="match status" value="1"/>
</dbReference>
<keyword evidence="2" id="KW-0731">Sigma factor</keyword>
<dbReference type="InterPro" id="IPR007627">
    <property type="entry name" value="RNA_pol_sigma70_r2"/>
</dbReference>
<dbReference type="InterPro" id="IPR013325">
    <property type="entry name" value="RNA_pol_sigma_r2"/>
</dbReference>
<gene>
    <name evidence="6" type="ORF">HNP25_003672</name>
</gene>
<evidence type="ECO:0000256" key="2">
    <source>
        <dbReference type="ARBA" id="ARBA00023082"/>
    </source>
</evidence>
<dbReference type="InterPro" id="IPR039425">
    <property type="entry name" value="RNA_pol_sigma-70-like"/>
</dbReference>
<comment type="caution">
    <text evidence="6">The sequence shown here is derived from an EMBL/GenBank/DDBJ whole genome shotgun (WGS) entry which is preliminary data.</text>
</comment>
<dbReference type="Gene3D" id="1.10.1740.10">
    <property type="match status" value="1"/>
</dbReference>
<dbReference type="EMBL" id="JACHKT010000033">
    <property type="protein sequence ID" value="MBB6005002.1"/>
    <property type="molecule type" value="Genomic_DNA"/>
</dbReference>
<protein>
    <submittedName>
        <fullName evidence="6">RNA polymerase sigma-70 factor (ECF subfamily)</fullName>
    </submittedName>
</protein>
<organism evidence="6 7">
    <name type="scientific">Arcicella rosea</name>
    <dbReference type="NCBI Taxonomy" id="502909"/>
    <lineage>
        <taxon>Bacteria</taxon>
        <taxon>Pseudomonadati</taxon>
        <taxon>Bacteroidota</taxon>
        <taxon>Cytophagia</taxon>
        <taxon>Cytophagales</taxon>
        <taxon>Flectobacillaceae</taxon>
        <taxon>Arcicella</taxon>
    </lineage>
</organism>
<evidence type="ECO:0000256" key="4">
    <source>
        <dbReference type="ARBA" id="ARBA00023163"/>
    </source>
</evidence>
<dbReference type="NCBIfam" id="TIGR02937">
    <property type="entry name" value="sigma70-ECF"/>
    <property type="match status" value="1"/>
</dbReference>
<dbReference type="GO" id="GO:0006352">
    <property type="term" value="P:DNA-templated transcription initiation"/>
    <property type="evidence" value="ECO:0007669"/>
    <property type="project" value="InterPro"/>
</dbReference>
<sequence>MIFFARGIVSDDEILSGILGDSVLKRATENKLYEQFAYLMKDATFKHQLSEDEAASLYSDTILAVIENILNKRFEGKSSLKTYLFQIFSNKCVDFLRKASTNKMSVYKTESIDDLLVAVPDETKSILQKMVSENEVNILRTKIKQIGEKCQQMMMAWSEGLADEKIAFEMGYQSAGVVKTSRLRCLEKLKALYKQI</sequence>
<dbReference type="RefSeq" id="WP_184136422.1">
    <property type="nucleotide sequence ID" value="NZ_JACHKT010000033.1"/>
</dbReference>
<evidence type="ECO:0000313" key="7">
    <source>
        <dbReference type="Proteomes" id="UP000524404"/>
    </source>
</evidence>
<keyword evidence="3" id="KW-0238">DNA-binding</keyword>
<evidence type="ECO:0000256" key="3">
    <source>
        <dbReference type="ARBA" id="ARBA00023125"/>
    </source>
</evidence>
<accession>A0A841EMU1</accession>
<evidence type="ECO:0000313" key="6">
    <source>
        <dbReference type="EMBL" id="MBB6005002.1"/>
    </source>
</evidence>
<name>A0A841EMU1_9BACT</name>
<dbReference type="Proteomes" id="UP000524404">
    <property type="component" value="Unassembled WGS sequence"/>
</dbReference>
<keyword evidence="4" id="KW-0804">Transcription</keyword>
<reference evidence="6 7" key="1">
    <citation type="submission" date="2020-08" db="EMBL/GenBank/DDBJ databases">
        <title>Functional genomics of gut bacteria from endangered species of beetles.</title>
        <authorList>
            <person name="Carlos-Shanley C."/>
        </authorList>
    </citation>
    <scope>NUCLEOTIDE SEQUENCE [LARGE SCALE GENOMIC DNA]</scope>
    <source>
        <strain evidence="6 7">S00070</strain>
    </source>
</reference>
<keyword evidence="7" id="KW-1185">Reference proteome</keyword>
<dbReference type="GO" id="GO:0003677">
    <property type="term" value="F:DNA binding"/>
    <property type="evidence" value="ECO:0007669"/>
    <property type="project" value="UniProtKB-KW"/>
</dbReference>